<keyword evidence="2" id="KW-0472">Membrane</keyword>
<dbReference type="RefSeq" id="WP_160425002.1">
    <property type="nucleotide sequence ID" value="NZ_WSTA01000047.1"/>
</dbReference>
<evidence type="ECO:0000256" key="1">
    <source>
        <dbReference type="SAM" id="MobiDB-lite"/>
    </source>
</evidence>
<evidence type="ECO:0008006" key="5">
    <source>
        <dbReference type="Google" id="ProtNLM"/>
    </source>
</evidence>
<comment type="caution">
    <text evidence="3">The sequence shown here is derived from an EMBL/GenBank/DDBJ whole genome shotgun (WGS) entry which is preliminary data.</text>
</comment>
<keyword evidence="2" id="KW-1133">Transmembrane helix</keyword>
<keyword evidence="4" id="KW-1185">Reference proteome</keyword>
<evidence type="ECO:0000313" key="3">
    <source>
        <dbReference type="EMBL" id="MWB99078.1"/>
    </source>
</evidence>
<evidence type="ECO:0000256" key="2">
    <source>
        <dbReference type="SAM" id="Phobius"/>
    </source>
</evidence>
<dbReference type="EMBL" id="WSTA01000047">
    <property type="protein sequence ID" value="MWB99078.1"/>
    <property type="molecule type" value="Genomic_DNA"/>
</dbReference>
<organism evidence="3 4">
    <name type="scientific">Agromyces seonyuensis</name>
    <dbReference type="NCBI Taxonomy" id="2662446"/>
    <lineage>
        <taxon>Bacteria</taxon>
        <taxon>Bacillati</taxon>
        <taxon>Actinomycetota</taxon>
        <taxon>Actinomycetes</taxon>
        <taxon>Micrococcales</taxon>
        <taxon>Microbacteriaceae</taxon>
        <taxon>Agromyces</taxon>
    </lineage>
</organism>
<name>A0A6I4NXU9_9MICO</name>
<protein>
    <recommendedName>
        <fullName evidence="5">DUF4232 domain-containing protein</fullName>
    </recommendedName>
</protein>
<feature type="region of interest" description="Disordered" evidence="1">
    <location>
        <begin position="43"/>
        <end position="80"/>
    </location>
</feature>
<gene>
    <name evidence="3" type="ORF">GB864_11040</name>
</gene>
<feature type="transmembrane region" description="Helical" evidence="2">
    <location>
        <begin position="21"/>
        <end position="39"/>
    </location>
</feature>
<sequence>MSTIRNPVGPQPTKVYWRRRVMVLLGLLAVVVVVLLIVFRPGSGSASPNPTETPEPSETAVETEPAGDPAAEGAADAEGAEDAVAYEPVEPTIPETEAAVEGGTDCKESNVAVTARTDQVDYAAGVQPQLTLAIENTGSKPCVIDAGTAAQVFTIKSGEEQYWTSTDCAEGAVSTEITLEPGKTVVSGAPIVWDRTRSAPDTCDGEREAVPAGGAAYWLTVSVDGIEDSQGTQFLLY</sequence>
<evidence type="ECO:0000313" key="4">
    <source>
        <dbReference type="Proteomes" id="UP000438182"/>
    </source>
</evidence>
<proteinExistence type="predicted"/>
<dbReference type="AlphaFoldDB" id="A0A6I4NXU9"/>
<reference evidence="3 4" key="1">
    <citation type="submission" date="2019-12" db="EMBL/GenBank/DDBJ databases">
        <authorList>
            <person name="Kim Y.S."/>
        </authorList>
    </citation>
    <scope>NUCLEOTIDE SEQUENCE [LARGE SCALE GENOMIC DNA]</scope>
    <source>
        <strain evidence="3 4">MMS17-SY077</strain>
    </source>
</reference>
<keyword evidence="2" id="KW-0812">Transmembrane</keyword>
<feature type="compositionally biased region" description="Low complexity" evidence="1">
    <location>
        <begin position="45"/>
        <end position="77"/>
    </location>
</feature>
<dbReference type="Proteomes" id="UP000438182">
    <property type="component" value="Unassembled WGS sequence"/>
</dbReference>
<accession>A0A6I4NXU9</accession>